<keyword evidence="1" id="KW-0378">Hydrolase</keyword>
<keyword evidence="1" id="KW-0595">Phospholipid degradation</keyword>
<keyword evidence="5" id="KW-1185">Reference proteome</keyword>
<feature type="transmembrane region" description="Helical" evidence="2">
    <location>
        <begin position="100"/>
        <end position="117"/>
    </location>
</feature>
<organism evidence="4 5">
    <name type="scientific">Thalassococcus arenae</name>
    <dbReference type="NCBI Taxonomy" id="2851652"/>
    <lineage>
        <taxon>Bacteria</taxon>
        <taxon>Pseudomonadati</taxon>
        <taxon>Pseudomonadota</taxon>
        <taxon>Alphaproteobacteria</taxon>
        <taxon>Rhodobacterales</taxon>
        <taxon>Roseobacteraceae</taxon>
        <taxon>Thalassococcus</taxon>
    </lineage>
</organism>
<evidence type="ECO:0000256" key="1">
    <source>
        <dbReference type="PIRNR" id="PIRNR006162"/>
    </source>
</evidence>
<evidence type="ECO:0000313" key="4">
    <source>
        <dbReference type="EMBL" id="MBV2360678.1"/>
    </source>
</evidence>
<dbReference type="EC" id="3.1.3.27" evidence="1"/>
<dbReference type="CDD" id="cd06971">
    <property type="entry name" value="PgpA"/>
    <property type="match status" value="1"/>
</dbReference>
<comment type="function">
    <text evidence="1">Lipid phosphatase which dephosphorylates phosphatidylglycerophosphate (PGP) to phosphatidylglycerol (PG).</text>
</comment>
<feature type="transmembrane region" description="Helical" evidence="2">
    <location>
        <begin position="38"/>
        <end position="58"/>
    </location>
</feature>
<reference evidence="4" key="1">
    <citation type="submission" date="2021-06" db="EMBL/GenBank/DDBJ databases">
        <title>Thalassococcus sp. CAU 1522 isolated from sea sand, Republic of Korea.</title>
        <authorList>
            <person name="Kim W."/>
        </authorList>
    </citation>
    <scope>NUCLEOTIDE SEQUENCE</scope>
    <source>
        <strain evidence="4">CAU 1522</strain>
    </source>
</reference>
<comment type="catalytic activity">
    <reaction evidence="1">
        <text>a 1,2-diacyl-sn-glycero-3-phospho-(1'-sn-glycero-3'-phosphate) + H2O = a 1,2-diacyl-sn-glycero-3-phospho-(1'-sn-glycerol) + phosphate</text>
        <dbReference type="Rhea" id="RHEA:33751"/>
        <dbReference type="ChEBI" id="CHEBI:15377"/>
        <dbReference type="ChEBI" id="CHEBI:43474"/>
        <dbReference type="ChEBI" id="CHEBI:60110"/>
        <dbReference type="ChEBI" id="CHEBI:64716"/>
        <dbReference type="EC" id="3.1.3.27"/>
    </reaction>
</comment>
<name>A0ABS6N9M6_9RHOB</name>
<dbReference type="PANTHER" id="PTHR36305">
    <property type="entry name" value="PHOSPHATIDYLGLYCEROPHOSPHATASE A"/>
    <property type="match status" value="1"/>
</dbReference>
<evidence type="ECO:0000259" key="3">
    <source>
        <dbReference type="Pfam" id="PF04608"/>
    </source>
</evidence>
<dbReference type="PANTHER" id="PTHR36305:SF1">
    <property type="entry name" value="PHOSPHATIDYLGLYCEROPHOSPHATASE A"/>
    <property type="match status" value="1"/>
</dbReference>
<proteinExistence type="predicted"/>
<comment type="pathway">
    <text evidence="1">Phospholipid metabolism; phosphatidylglycerol biosynthesis; phosphatidylglycerol from CDP-diacylglycerol: step 2/2.</text>
</comment>
<sequence length="164" mass="17469">MTLSALVATFFYSGHLRPAPGTWGSLAALPAAWLVAEWAGFFGLLFIGAILFFLGLWATRKETAGKADHDPSEIVIDEVVGQWIALAPVIYGANMMQADLLALWPGWIAAFLLFRLFDIWKPGPVGWADSLGGPLGVMLDDVIAGFFAAVGVIGLALLAHGVLM</sequence>
<keyword evidence="1" id="KW-0997">Cell inner membrane</keyword>
<keyword evidence="1" id="KW-0442">Lipid degradation</keyword>
<keyword evidence="1 2" id="KW-0812">Transmembrane</keyword>
<dbReference type="RefSeq" id="WP_217778983.1">
    <property type="nucleotide sequence ID" value="NZ_JAHRWL010000002.1"/>
</dbReference>
<keyword evidence="1" id="KW-0460">Magnesium</keyword>
<keyword evidence="2" id="KW-1133">Transmembrane helix</keyword>
<comment type="caution">
    <text evidence="4">The sequence shown here is derived from an EMBL/GenBank/DDBJ whole genome shotgun (WGS) entry which is preliminary data.</text>
</comment>
<feature type="transmembrane region" description="Helical" evidence="2">
    <location>
        <begin position="142"/>
        <end position="163"/>
    </location>
</feature>
<dbReference type="InterPro" id="IPR007686">
    <property type="entry name" value="YutG/PgpA"/>
</dbReference>
<keyword evidence="1 2" id="KW-0472">Membrane</keyword>
<dbReference type="Pfam" id="PF04608">
    <property type="entry name" value="PgpA"/>
    <property type="match status" value="1"/>
</dbReference>
<comment type="subcellular location">
    <subcellularLocation>
        <location evidence="1">Cell inner membrane</location>
        <topology evidence="1">Multi-pass membrane protein</topology>
    </subcellularLocation>
</comment>
<keyword evidence="1" id="KW-0479">Metal-binding</keyword>
<feature type="domain" description="YutG/PgpA" evidence="3">
    <location>
        <begin position="7"/>
        <end position="154"/>
    </location>
</feature>
<dbReference type="InterPro" id="IPR026037">
    <property type="entry name" value="PgpA"/>
</dbReference>
<comment type="cofactor">
    <cofactor evidence="1">
        <name>Mg(2+)</name>
        <dbReference type="ChEBI" id="CHEBI:18420"/>
    </cofactor>
</comment>
<accession>A0ABS6N9M6</accession>
<keyword evidence="1" id="KW-0443">Lipid metabolism</keyword>
<keyword evidence="1" id="KW-1003">Cell membrane</keyword>
<evidence type="ECO:0000256" key="2">
    <source>
        <dbReference type="SAM" id="Phobius"/>
    </source>
</evidence>
<dbReference type="PIRSF" id="PIRSF006162">
    <property type="entry name" value="PgpA"/>
    <property type="match status" value="1"/>
</dbReference>
<gene>
    <name evidence="4" type="ORF">KUH32_12900</name>
</gene>
<dbReference type="Proteomes" id="UP001166293">
    <property type="component" value="Unassembled WGS sequence"/>
</dbReference>
<protein>
    <recommendedName>
        <fullName evidence="1">Phosphatidylglycerophosphatase A</fullName>
        <ecNumber evidence="1">3.1.3.27</ecNumber>
    </recommendedName>
    <alternativeName>
        <fullName evidence="1">Phosphatidylglycerolphosphate phosphatase A</fullName>
    </alternativeName>
</protein>
<keyword evidence="1" id="KW-1208">Phospholipid metabolism</keyword>
<evidence type="ECO:0000313" key="5">
    <source>
        <dbReference type="Proteomes" id="UP001166293"/>
    </source>
</evidence>
<dbReference type="EMBL" id="JAHRWL010000002">
    <property type="protein sequence ID" value="MBV2360678.1"/>
    <property type="molecule type" value="Genomic_DNA"/>
</dbReference>